<dbReference type="GO" id="GO:0006508">
    <property type="term" value="P:proteolysis"/>
    <property type="evidence" value="ECO:0007669"/>
    <property type="project" value="UniProtKB-KW"/>
</dbReference>
<organism evidence="6 7">
    <name type="scientific">Dacryopinax primogenitus (strain DJM 731)</name>
    <name type="common">Brown rot fungus</name>
    <dbReference type="NCBI Taxonomy" id="1858805"/>
    <lineage>
        <taxon>Eukaryota</taxon>
        <taxon>Fungi</taxon>
        <taxon>Dikarya</taxon>
        <taxon>Basidiomycota</taxon>
        <taxon>Agaricomycotina</taxon>
        <taxon>Dacrymycetes</taxon>
        <taxon>Dacrymycetales</taxon>
        <taxon>Dacrymycetaceae</taxon>
        <taxon>Dacryopinax</taxon>
    </lineage>
</organism>
<proteinExistence type="inferred from homology"/>
<dbReference type="OMA" id="TCVGAFQ"/>
<comment type="similarity">
    <text evidence="1">Belongs to the peptidase A1 family.</text>
</comment>
<dbReference type="InterPro" id="IPR021109">
    <property type="entry name" value="Peptidase_aspartic_dom_sf"/>
</dbReference>
<dbReference type="Gene3D" id="2.40.70.10">
    <property type="entry name" value="Acid Proteases"/>
    <property type="match status" value="2"/>
</dbReference>
<dbReference type="GeneID" id="63686743"/>
<feature type="domain" description="Peptidase A1" evidence="5">
    <location>
        <begin position="57"/>
        <end position="394"/>
    </location>
</feature>
<dbReference type="Pfam" id="PF00026">
    <property type="entry name" value="Asp"/>
    <property type="match status" value="1"/>
</dbReference>
<accession>M5G4V1</accession>
<evidence type="ECO:0000256" key="2">
    <source>
        <dbReference type="SAM" id="MobiDB-lite"/>
    </source>
</evidence>
<reference evidence="6 7" key="1">
    <citation type="journal article" date="2012" name="Science">
        <title>The Paleozoic origin of enzymatic lignin decomposition reconstructed from 31 fungal genomes.</title>
        <authorList>
            <person name="Floudas D."/>
            <person name="Binder M."/>
            <person name="Riley R."/>
            <person name="Barry K."/>
            <person name="Blanchette R.A."/>
            <person name="Henrissat B."/>
            <person name="Martinez A.T."/>
            <person name="Otillar R."/>
            <person name="Spatafora J.W."/>
            <person name="Yadav J.S."/>
            <person name="Aerts A."/>
            <person name="Benoit I."/>
            <person name="Boyd A."/>
            <person name="Carlson A."/>
            <person name="Copeland A."/>
            <person name="Coutinho P.M."/>
            <person name="de Vries R.P."/>
            <person name="Ferreira P."/>
            <person name="Findley K."/>
            <person name="Foster B."/>
            <person name="Gaskell J."/>
            <person name="Glotzer D."/>
            <person name="Gorecki P."/>
            <person name="Heitman J."/>
            <person name="Hesse C."/>
            <person name="Hori C."/>
            <person name="Igarashi K."/>
            <person name="Jurgens J.A."/>
            <person name="Kallen N."/>
            <person name="Kersten P."/>
            <person name="Kohler A."/>
            <person name="Kuees U."/>
            <person name="Kumar T.K.A."/>
            <person name="Kuo A."/>
            <person name="LaButti K."/>
            <person name="Larrondo L.F."/>
            <person name="Lindquist E."/>
            <person name="Ling A."/>
            <person name="Lombard V."/>
            <person name="Lucas S."/>
            <person name="Lundell T."/>
            <person name="Martin R."/>
            <person name="McLaughlin D.J."/>
            <person name="Morgenstern I."/>
            <person name="Morin E."/>
            <person name="Murat C."/>
            <person name="Nagy L.G."/>
            <person name="Nolan M."/>
            <person name="Ohm R.A."/>
            <person name="Patyshakuliyeva A."/>
            <person name="Rokas A."/>
            <person name="Ruiz-Duenas F.J."/>
            <person name="Sabat G."/>
            <person name="Salamov A."/>
            <person name="Samejima M."/>
            <person name="Schmutz J."/>
            <person name="Slot J.C."/>
            <person name="St John F."/>
            <person name="Stenlid J."/>
            <person name="Sun H."/>
            <person name="Sun S."/>
            <person name="Syed K."/>
            <person name="Tsang A."/>
            <person name="Wiebenga A."/>
            <person name="Young D."/>
            <person name="Pisabarro A."/>
            <person name="Eastwood D.C."/>
            <person name="Martin F."/>
            <person name="Cullen D."/>
            <person name="Grigoriev I.V."/>
            <person name="Hibbett D.S."/>
        </authorList>
    </citation>
    <scope>NUCLEOTIDE SEQUENCE [LARGE SCALE GENOMIC DNA]</scope>
    <source>
        <strain evidence="6 7">DJM-731 SS1</strain>
    </source>
</reference>
<protein>
    <submittedName>
        <fullName evidence="6">Acid protease</fullName>
    </submittedName>
</protein>
<sequence>MVSSLLTAVACTLAFLGDTQAVLLPVTAQFKRGPKPERRRSTQTGILTLGDQHDISYVSDLTIGGETFVVSLDTGSSDLNIEGNVPGANDQNVQIPVRFAVGELDGVMSFVDVEFGGYLVKDQIFNHVPTQQSSADDGLLGLGPSYASINWNTAQPYIKAGQLPHNAGDSLLDRIFQASSNTANCIAIYMSRNEDPSSSNVGQGVFTISEVLTQYKQVMNIPVLPVVQSSNMLEQHFSVVLDSAIGNNGQAISLPKSSVPGVPAGKMVTIFDTGYTFPQVPAAIATAIYGGVSGAKQQTLSDGGVWWTLPCTTEVNAAFVFAGKTYPIHPLDLNFQGNIVFSDLPQGTCVGAFQAITNDAAQALDGQADMILGMAFLRNVYSLFNYGDWIDSNMDQQYEPYVQLLSITDPTTAANEFHQVRSGSSASGGLAQASLDLSTTPASSQTVNSTLDWIKSHLYIVIPAAVGAVILVVLLIIGCCICCRRRNAKSKYQNLSAPAPGHGPSPNPGHSAYASPYSEKRFDMGYTYAAKTPAPAYDDPYSNRGLLEKGDA</sequence>
<dbReference type="Proteomes" id="UP000030653">
    <property type="component" value="Unassembled WGS sequence"/>
</dbReference>
<evidence type="ECO:0000259" key="5">
    <source>
        <dbReference type="PROSITE" id="PS51767"/>
    </source>
</evidence>
<keyword evidence="7" id="KW-1185">Reference proteome</keyword>
<dbReference type="AlphaFoldDB" id="M5G4V1"/>
<keyword evidence="4" id="KW-0732">Signal</keyword>
<dbReference type="EMBL" id="JH795856">
    <property type="protein sequence ID" value="EJU05291.1"/>
    <property type="molecule type" value="Genomic_DNA"/>
</dbReference>
<keyword evidence="6" id="KW-0645">Protease</keyword>
<evidence type="ECO:0000313" key="6">
    <source>
        <dbReference type="EMBL" id="EJU05291.1"/>
    </source>
</evidence>
<dbReference type="OrthoDB" id="15189at2759"/>
<evidence type="ECO:0000256" key="4">
    <source>
        <dbReference type="SAM" id="SignalP"/>
    </source>
</evidence>
<dbReference type="InterPro" id="IPR001461">
    <property type="entry name" value="Aspartic_peptidase_A1"/>
</dbReference>
<dbReference type="STRING" id="1858805.M5G4V1"/>
<dbReference type="GO" id="GO:0004190">
    <property type="term" value="F:aspartic-type endopeptidase activity"/>
    <property type="evidence" value="ECO:0007669"/>
    <property type="project" value="InterPro"/>
</dbReference>
<keyword evidence="3" id="KW-1133">Transmembrane helix</keyword>
<evidence type="ECO:0000256" key="1">
    <source>
        <dbReference type="ARBA" id="ARBA00007447"/>
    </source>
</evidence>
<dbReference type="PANTHER" id="PTHR47966:SF57">
    <property type="entry name" value="PEPTIDASE A1 DOMAIN-CONTAINING PROTEIN"/>
    <property type="match status" value="1"/>
</dbReference>
<dbReference type="PANTHER" id="PTHR47966">
    <property type="entry name" value="BETA-SITE APP-CLEAVING ENZYME, ISOFORM A-RELATED"/>
    <property type="match status" value="1"/>
</dbReference>
<dbReference type="InterPro" id="IPR034164">
    <property type="entry name" value="Pepsin-like_dom"/>
</dbReference>
<feature type="compositionally biased region" description="Low complexity" evidence="2">
    <location>
        <begin position="531"/>
        <end position="540"/>
    </location>
</feature>
<dbReference type="InterPro" id="IPR033121">
    <property type="entry name" value="PEPTIDASE_A1"/>
</dbReference>
<name>M5G4V1_DACPD</name>
<dbReference type="CDD" id="cd05471">
    <property type="entry name" value="pepsin_like"/>
    <property type="match status" value="1"/>
</dbReference>
<feature type="region of interest" description="Disordered" evidence="2">
    <location>
        <begin position="497"/>
        <end position="516"/>
    </location>
</feature>
<keyword evidence="3" id="KW-0812">Transmembrane</keyword>
<feature type="signal peptide" evidence="4">
    <location>
        <begin position="1"/>
        <end position="21"/>
    </location>
</feature>
<gene>
    <name evidence="6" type="ORF">DACRYDRAFT_19844</name>
</gene>
<feature type="transmembrane region" description="Helical" evidence="3">
    <location>
        <begin position="458"/>
        <end position="483"/>
    </location>
</feature>
<keyword evidence="3" id="KW-0472">Membrane</keyword>
<feature type="region of interest" description="Disordered" evidence="2">
    <location>
        <begin position="531"/>
        <end position="552"/>
    </location>
</feature>
<dbReference type="RefSeq" id="XP_040632185.1">
    <property type="nucleotide sequence ID" value="XM_040771681.1"/>
</dbReference>
<keyword evidence="6" id="KW-0378">Hydrolase</keyword>
<dbReference type="PROSITE" id="PS51767">
    <property type="entry name" value="PEPTIDASE_A1"/>
    <property type="match status" value="1"/>
</dbReference>
<feature type="chain" id="PRO_5004067468" evidence="4">
    <location>
        <begin position="22"/>
        <end position="552"/>
    </location>
</feature>
<dbReference type="HOGENOM" id="CLU_013253_8_0_1"/>
<dbReference type="SUPFAM" id="SSF50630">
    <property type="entry name" value="Acid proteases"/>
    <property type="match status" value="1"/>
</dbReference>
<evidence type="ECO:0000313" key="7">
    <source>
        <dbReference type="Proteomes" id="UP000030653"/>
    </source>
</evidence>
<evidence type="ECO:0000256" key="3">
    <source>
        <dbReference type="SAM" id="Phobius"/>
    </source>
</evidence>